<organism evidence="2 3">
    <name type="scientific">Clostridium paraputrificum</name>
    <dbReference type="NCBI Taxonomy" id="29363"/>
    <lineage>
        <taxon>Bacteria</taxon>
        <taxon>Bacillati</taxon>
        <taxon>Bacillota</taxon>
        <taxon>Clostridia</taxon>
        <taxon>Eubacteriales</taxon>
        <taxon>Clostridiaceae</taxon>
        <taxon>Clostridium</taxon>
    </lineage>
</organism>
<comment type="caution">
    <text evidence="2">The sequence shown here is derived from an EMBL/GenBank/DDBJ whole genome shotgun (WGS) entry which is preliminary data.</text>
</comment>
<name>A0A174A7M9_9CLOT</name>
<dbReference type="Pfam" id="PF14344">
    <property type="entry name" value="DUF4397"/>
    <property type="match status" value="1"/>
</dbReference>
<reference evidence="2 3" key="1">
    <citation type="submission" date="2016-06" db="EMBL/GenBank/DDBJ databases">
        <authorList>
            <person name="Kjaerup R.B."/>
            <person name="Dalgaard T.S."/>
            <person name="Juul-Madsen H.R."/>
        </authorList>
    </citation>
    <scope>NUCLEOTIDE SEQUENCE [LARGE SCALE GENOMIC DNA]</scope>
    <source>
        <strain evidence="2 3">373-A1</strain>
    </source>
</reference>
<dbReference type="Proteomes" id="UP000092714">
    <property type="component" value="Unassembled WGS sequence"/>
</dbReference>
<evidence type="ECO:0000313" key="3">
    <source>
        <dbReference type="Proteomes" id="UP000092714"/>
    </source>
</evidence>
<dbReference type="EMBL" id="MAPZ01000009">
    <property type="protein sequence ID" value="OBY12141.1"/>
    <property type="molecule type" value="Genomic_DNA"/>
</dbReference>
<gene>
    <name evidence="2" type="ORF">CP373A1_00680</name>
</gene>
<dbReference type="eggNOG" id="COG1404">
    <property type="taxonomic scope" value="Bacteria"/>
</dbReference>
<protein>
    <recommendedName>
        <fullName evidence="1">DUF4397 domain-containing protein</fullName>
    </recommendedName>
</protein>
<proteinExistence type="predicted"/>
<dbReference type="OrthoDB" id="9783299at2"/>
<evidence type="ECO:0000259" key="1">
    <source>
        <dbReference type="Pfam" id="PF14344"/>
    </source>
</evidence>
<keyword evidence="3" id="KW-1185">Reference proteome</keyword>
<dbReference type="AlphaFoldDB" id="A0A174A7M9"/>
<dbReference type="InterPro" id="IPR025510">
    <property type="entry name" value="DUF4397"/>
</dbReference>
<dbReference type="GeneID" id="42777290"/>
<accession>A0A174A7M9</accession>
<evidence type="ECO:0000313" key="2">
    <source>
        <dbReference type="EMBL" id="OBY12141.1"/>
    </source>
</evidence>
<dbReference type="RefSeq" id="WP_027099442.1">
    <property type="nucleotide sequence ID" value="NZ_CABHIH010000001.1"/>
</dbReference>
<feature type="domain" description="DUF4397" evidence="1">
    <location>
        <begin position="13"/>
        <end position="125"/>
    </location>
</feature>
<sequence length="207" mass="22825">MIMFNEFLPRITSTIRLLHAAPGANNIDIYSNGNPIAMNIGFSNITQYYNINPGNNEIQIYKAGTYDNPIYTETIDIEPNSTSTLCVVLLESTLQLLKLKDGTPTSSANESYLRFINLSPDSPLLTLSLPNGDTLFNGVEYLETTGYYLLSPGIYNLKVEATDATVLSKFISEITLTGGFFHTLFIIGLFDGTPRIGSLFKQDGTKK</sequence>